<dbReference type="PRINTS" id="PR00364">
    <property type="entry name" value="DISEASERSIST"/>
</dbReference>
<dbReference type="PROSITE" id="PS50943">
    <property type="entry name" value="HTH_CROC1"/>
    <property type="match status" value="1"/>
</dbReference>
<dbReference type="InterPro" id="IPR027417">
    <property type="entry name" value="P-loop_NTPase"/>
</dbReference>
<dbReference type="GO" id="GO:0043531">
    <property type="term" value="F:ADP binding"/>
    <property type="evidence" value="ECO:0007669"/>
    <property type="project" value="InterPro"/>
</dbReference>
<dbReference type="SUPFAM" id="SSF47413">
    <property type="entry name" value="lambda repressor-like DNA-binding domains"/>
    <property type="match status" value="1"/>
</dbReference>
<evidence type="ECO:0000313" key="2">
    <source>
        <dbReference type="EMBL" id="VVJ20751.1"/>
    </source>
</evidence>
<dbReference type="SUPFAM" id="SSF52540">
    <property type="entry name" value="P-loop containing nucleoside triphosphate hydrolases"/>
    <property type="match status" value="1"/>
</dbReference>
<dbReference type="InterPro" id="IPR010982">
    <property type="entry name" value="Lambda_DNA-bd_dom_sf"/>
</dbReference>
<accession>A0A6I8LUN7</accession>
<gene>
    <name evidence="2" type="ORF">AA23TX_05772</name>
</gene>
<keyword evidence="3" id="KW-1185">Reference proteome</keyword>
<proteinExistence type="predicted"/>
<dbReference type="GO" id="GO:0003677">
    <property type="term" value="F:DNA binding"/>
    <property type="evidence" value="ECO:0007669"/>
    <property type="project" value="InterPro"/>
</dbReference>
<dbReference type="PANTHER" id="PTHR47691:SF3">
    <property type="entry name" value="HTH-TYPE TRANSCRIPTIONAL REGULATOR RV0890C-RELATED"/>
    <property type="match status" value="1"/>
</dbReference>
<dbReference type="EMBL" id="CABVGP010000002">
    <property type="protein sequence ID" value="VVJ20751.1"/>
    <property type="molecule type" value="Genomic_DNA"/>
</dbReference>
<dbReference type="InterPro" id="IPR001387">
    <property type="entry name" value="Cro/C1-type_HTH"/>
</dbReference>
<dbReference type="Proteomes" id="UP000399805">
    <property type="component" value="Unassembled WGS sequence"/>
</dbReference>
<evidence type="ECO:0000313" key="3">
    <source>
        <dbReference type="Proteomes" id="UP000399805"/>
    </source>
</evidence>
<dbReference type="PANTHER" id="PTHR47691">
    <property type="entry name" value="REGULATOR-RELATED"/>
    <property type="match status" value="1"/>
</dbReference>
<name>A0A6I8LUN7_9PSEU</name>
<dbReference type="Gene3D" id="1.10.260.40">
    <property type="entry name" value="lambda repressor-like DNA-binding domains"/>
    <property type="match status" value="1"/>
</dbReference>
<dbReference type="Pfam" id="PF13560">
    <property type="entry name" value="HTH_31"/>
    <property type="match status" value="1"/>
</dbReference>
<dbReference type="RefSeq" id="WP_277875419.1">
    <property type="nucleotide sequence ID" value="NZ_CABVGP010000002.1"/>
</dbReference>
<feature type="domain" description="HTH cro/C1-type" evidence="1">
    <location>
        <begin position="12"/>
        <end position="67"/>
    </location>
</feature>
<dbReference type="Gene3D" id="3.40.50.300">
    <property type="entry name" value="P-loop containing nucleotide triphosphate hydrolases"/>
    <property type="match status" value="1"/>
</dbReference>
<dbReference type="AlphaFoldDB" id="A0A6I8LUN7"/>
<evidence type="ECO:0000259" key="1">
    <source>
        <dbReference type="PROSITE" id="PS50943"/>
    </source>
</evidence>
<sequence>MFESNESFRVELRRLRIKSGVTQEELAEASGISVRAISDLERGRTRRPQRKTVELLASGMRLDEHDTARLVHVARKSTLQVSLPHAVAGASGCGHDEARFEPGEPGRICELPPRLPGPHTTLPDYPVLDDFLQSVAAAETLAPANGNTAFIVGSPWVGKTTAAVHAAYKWRHLFPDGQLFIDLSPDGQSAMRPLDVVRRLSRSVGAPVAEGADLESAAAALRSFLASRRLLIVLDKVVSEAQVREVLPGVSASAVLAVCRRRFPAQAGTPTVSVEPLSVGLSVALLAAALGEQRIRDEYDAAIGLATLCGGLPLALQWVSGRLLRNPHWTLHRMFTALINPQTRKDLIGSCRRDLSGRFYALYEELSPETQRALCALSHIHADEFTLDMAAAVLGTSVDDAERMIEYLMEWQIISVHYDSARAAAFRINQFVRTFAVSVSETSDPLADLENVRQRATTVLGIQV</sequence>
<reference evidence="2 3" key="1">
    <citation type="submission" date="2019-09" db="EMBL/GenBank/DDBJ databases">
        <authorList>
            <person name="Leyn A S."/>
        </authorList>
    </citation>
    <scope>NUCLEOTIDE SEQUENCE [LARGE SCALE GENOMIC DNA]</scope>
    <source>
        <strain evidence="2">AA231_1</strain>
    </source>
</reference>
<organism evidence="2 3">
    <name type="scientific">Amycolatopsis camponoti</name>
    <dbReference type="NCBI Taxonomy" id="2606593"/>
    <lineage>
        <taxon>Bacteria</taxon>
        <taxon>Bacillati</taxon>
        <taxon>Actinomycetota</taxon>
        <taxon>Actinomycetes</taxon>
        <taxon>Pseudonocardiales</taxon>
        <taxon>Pseudonocardiaceae</taxon>
        <taxon>Amycolatopsis</taxon>
    </lineage>
</organism>
<dbReference type="CDD" id="cd00093">
    <property type="entry name" value="HTH_XRE"/>
    <property type="match status" value="1"/>
</dbReference>
<protein>
    <submittedName>
        <fullName evidence="2">Transcriptional regulator</fullName>
    </submittedName>
</protein>
<dbReference type="SMART" id="SM00530">
    <property type="entry name" value="HTH_XRE"/>
    <property type="match status" value="1"/>
</dbReference>